<sequence>MFALRNVCVYEEVNDSLVVNWNFSRIWNRNSCKTANFFLISKTKESYQDINNRSELRGIPQNLYHRRDGIPRKTGKLLVEKLLRSTNVDSIYFLIRPKKGKTIHARLDEYFNDVIFQRLKTEAPKYKSKIVGIPGDCAIAGLGLSMDDRQLLIDNVEIVFHAAATVNFTEKLKLAYAINVKGTEVILNLCRQMRHLISYIHVSTTYSQCPLLEIDETFYETAVDYKDLDGILAKLTDEQVEKMTPKLLGNSPNTYTFTKGLAESLIKEQGSGLPIGVFRPAIVISTYKEPLPGWVDNLYGPTGICAAAVTGLVRTFRCKVDAVANIVPADTCVASLIATAWDVANKSSVTGSFNIPIYNYAGSFNIPIYNYASTHENTITWREFHILNLTWAGVFPVSTSIWSVHFECSESPVVYNLRKVLYHVLPGTVTDTLGLFVGKKPSAMKLYSKIHKFLDVLSYFSTKEWKCRNDNVMKLWCKMNERDRELFPFNMGSVQWTTYFKNYILGIRKYLLKDSEQTIPKARLRNFRFWFLHNFLKIVVGFTVLNVMWSSVRRSIGHLTPFELM</sequence>
<dbReference type="CDD" id="cd05236">
    <property type="entry name" value="FAR-N_SDR_e"/>
    <property type="match status" value="1"/>
</dbReference>
<dbReference type="CDD" id="cd09071">
    <property type="entry name" value="FAR_C"/>
    <property type="match status" value="1"/>
</dbReference>
<protein>
    <recommendedName>
        <fullName evidence="10">Fatty acyl-CoA reductase</fullName>
        <ecNumber evidence="10">1.2.1.84</ecNumber>
    </recommendedName>
</protein>
<dbReference type="EC" id="1.2.1.84" evidence="10"/>
<comment type="subcellular location">
    <subcellularLocation>
        <location evidence="1">Membrane</location>
        <topology evidence="1">Multi-pass membrane protein</topology>
    </subcellularLocation>
</comment>
<name>A0AAW1MCR5_POPJA</name>
<dbReference type="EMBL" id="JASPKY010000050">
    <property type="protein sequence ID" value="KAK9745307.1"/>
    <property type="molecule type" value="Genomic_DNA"/>
</dbReference>
<dbReference type="InterPro" id="IPR036291">
    <property type="entry name" value="NAD(P)-bd_dom_sf"/>
</dbReference>
<keyword evidence="14" id="KW-1185">Reference proteome</keyword>
<comment type="similarity">
    <text evidence="2 10">Belongs to the fatty acyl-CoA reductase family.</text>
</comment>
<dbReference type="Pfam" id="PF03015">
    <property type="entry name" value="Sterile"/>
    <property type="match status" value="1"/>
</dbReference>
<dbReference type="PANTHER" id="PTHR11011:SF60">
    <property type="entry name" value="FATTY ACYL-COA REDUCTASE-RELATED"/>
    <property type="match status" value="1"/>
</dbReference>
<dbReference type="Proteomes" id="UP001458880">
    <property type="component" value="Unassembled WGS sequence"/>
</dbReference>
<dbReference type="PANTHER" id="PTHR11011">
    <property type="entry name" value="MALE STERILITY PROTEIN 2-RELATED"/>
    <property type="match status" value="1"/>
</dbReference>
<feature type="domain" description="Thioester reductase (TE)" evidence="12">
    <location>
        <begin position="75"/>
        <end position="334"/>
    </location>
</feature>
<comment type="caution">
    <text evidence="13">The sequence shown here is derived from an EMBL/GenBank/DDBJ whole genome shotgun (WGS) entry which is preliminary data.</text>
</comment>
<dbReference type="GO" id="GO:0080019">
    <property type="term" value="F:alcohol-forming very long-chain fatty acyl-CoA reductase activity"/>
    <property type="evidence" value="ECO:0007669"/>
    <property type="project" value="InterPro"/>
</dbReference>
<evidence type="ECO:0000256" key="9">
    <source>
        <dbReference type="ARBA" id="ARBA00052530"/>
    </source>
</evidence>
<dbReference type="InterPro" id="IPR026055">
    <property type="entry name" value="FAR"/>
</dbReference>
<dbReference type="GO" id="GO:0035336">
    <property type="term" value="P:long-chain fatty-acyl-CoA metabolic process"/>
    <property type="evidence" value="ECO:0007669"/>
    <property type="project" value="TreeGrafter"/>
</dbReference>
<evidence type="ECO:0000313" key="13">
    <source>
        <dbReference type="EMBL" id="KAK9745307.1"/>
    </source>
</evidence>
<keyword evidence="4 10" id="KW-0812">Transmembrane</keyword>
<evidence type="ECO:0000259" key="12">
    <source>
        <dbReference type="Pfam" id="PF07993"/>
    </source>
</evidence>
<gene>
    <name evidence="13" type="ORF">QE152_g7060</name>
</gene>
<keyword evidence="6 10" id="KW-1133">Transmembrane helix</keyword>
<accession>A0AAW1MCR5</accession>
<keyword evidence="3 10" id="KW-0444">Lipid biosynthesis</keyword>
<feature type="transmembrane region" description="Helical" evidence="10">
    <location>
        <begin position="529"/>
        <end position="549"/>
    </location>
</feature>
<dbReference type="AlphaFoldDB" id="A0AAW1MCR5"/>
<dbReference type="GO" id="GO:0016020">
    <property type="term" value="C:membrane"/>
    <property type="evidence" value="ECO:0007669"/>
    <property type="project" value="UniProtKB-SubCell"/>
</dbReference>
<evidence type="ECO:0000313" key="14">
    <source>
        <dbReference type="Proteomes" id="UP001458880"/>
    </source>
</evidence>
<dbReference type="GO" id="GO:0005777">
    <property type="term" value="C:peroxisome"/>
    <property type="evidence" value="ECO:0007669"/>
    <property type="project" value="TreeGrafter"/>
</dbReference>
<evidence type="ECO:0000256" key="7">
    <source>
        <dbReference type="ARBA" id="ARBA00023098"/>
    </source>
</evidence>
<proteinExistence type="inferred from homology"/>
<evidence type="ECO:0000256" key="6">
    <source>
        <dbReference type="ARBA" id="ARBA00022989"/>
    </source>
</evidence>
<evidence type="ECO:0000259" key="11">
    <source>
        <dbReference type="Pfam" id="PF03015"/>
    </source>
</evidence>
<dbReference type="Gene3D" id="3.40.50.720">
    <property type="entry name" value="NAD(P)-binding Rossmann-like Domain"/>
    <property type="match status" value="1"/>
</dbReference>
<evidence type="ECO:0000256" key="3">
    <source>
        <dbReference type="ARBA" id="ARBA00022516"/>
    </source>
</evidence>
<dbReference type="Pfam" id="PF07993">
    <property type="entry name" value="NAD_binding_4"/>
    <property type="match status" value="1"/>
</dbReference>
<comment type="catalytic activity">
    <reaction evidence="9 10">
        <text>a long-chain fatty acyl-CoA + 2 NADPH + 2 H(+) = a long-chain primary fatty alcohol + 2 NADP(+) + CoA</text>
        <dbReference type="Rhea" id="RHEA:52716"/>
        <dbReference type="ChEBI" id="CHEBI:15378"/>
        <dbReference type="ChEBI" id="CHEBI:57287"/>
        <dbReference type="ChEBI" id="CHEBI:57783"/>
        <dbReference type="ChEBI" id="CHEBI:58349"/>
        <dbReference type="ChEBI" id="CHEBI:77396"/>
        <dbReference type="ChEBI" id="CHEBI:83139"/>
        <dbReference type="EC" id="1.2.1.84"/>
    </reaction>
</comment>
<feature type="domain" description="Fatty acyl-CoA reductase C-terminal" evidence="11">
    <location>
        <begin position="422"/>
        <end position="514"/>
    </location>
</feature>
<evidence type="ECO:0000256" key="8">
    <source>
        <dbReference type="ARBA" id="ARBA00023136"/>
    </source>
</evidence>
<evidence type="ECO:0000256" key="5">
    <source>
        <dbReference type="ARBA" id="ARBA00022857"/>
    </source>
</evidence>
<keyword evidence="5 10" id="KW-0521">NADP</keyword>
<comment type="function">
    <text evidence="10">Catalyzes the reduction of fatty acyl-CoA to fatty alcohols.</text>
</comment>
<dbReference type="InterPro" id="IPR033640">
    <property type="entry name" value="FAR_C"/>
</dbReference>
<keyword evidence="7 10" id="KW-0443">Lipid metabolism</keyword>
<dbReference type="FunFam" id="3.40.50.720:FF:000143">
    <property type="entry name" value="Fatty acyl-CoA reductase"/>
    <property type="match status" value="1"/>
</dbReference>
<keyword evidence="8 10" id="KW-0472">Membrane</keyword>
<evidence type="ECO:0000256" key="4">
    <source>
        <dbReference type="ARBA" id="ARBA00022692"/>
    </source>
</evidence>
<dbReference type="SUPFAM" id="SSF51735">
    <property type="entry name" value="NAD(P)-binding Rossmann-fold domains"/>
    <property type="match status" value="1"/>
</dbReference>
<reference evidence="13 14" key="1">
    <citation type="journal article" date="2024" name="BMC Genomics">
        <title>De novo assembly and annotation of Popillia japonica's genome with initial clues to its potential as an invasive pest.</title>
        <authorList>
            <person name="Cucini C."/>
            <person name="Boschi S."/>
            <person name="Funari R."/>
            <person name="Cardaioli E."/>
            <person name="Iannotti N."/>
            <person name="Marturano G."/>
            <person name="Paoli F."/>
            <person name="Bruttini M."/>
            <person name="Carapelli A."/>
            <person name="Frati F."/>
            <person name="Nardi F."/>
        </authorList>
    </citation>
    <scope>NUCLEOTIDE SEQUENCE [LARGE SCALE GENOMIC DNA]</scope>
    <source>
        <strain evidence="13">DMR45628</strain>
    </source>
</reference>
<evidence type="ECO:0000256" key="2">
    <source>
        <dbReference type="ARBA" id="ARBA00005928"/>
    </source>
</evidence>
<organism evidence="13 14">
    <name type="scientific">Popillia japonica</name>
    <name type="common">Japanese beetle</name>
    <dbReference type="NCBI Taxonomy" id="7064"/>
    <lineage>
        <taxon>Eukaryota</taxon>
        <taxon>Metazoa</taxon>
        <taxon>Ecdysozoa</taxon>
        <taxon>Arthropoda</taxon>
        <taxon>Hexapoda</taxon>
        <taxon>Insecta</taxon>
        <taxon>Pterygota</taxon>
        <taxon>Neoptera</taxon>
        <taxon>Endopterygota</taxon>
        <taxon>Coleoptera</taxon>
        <taxon>Polyphaga</taxon>
        <taxon>Scarabaeiformia</taxon>
        <taxon>Scarabaeidae</taxon>
        <taxon>Rutelinae</taxon>
        <taxon>Popillia</taxon>
    </lineage>
</organism>
<dbReference type="InterPro" id="IPR013120">
    <property type="entry name" value="FAR_NAD-bd"/>
</dbReference>
<dbReference type="GO" id="GO:0102965">
    <property type="term" value="F:alcohol-forming long-chain fatty acyl-CoA reductase activity"/>
    <property type="evidence" value="ECO:0007669"/>
    <property type="project" value="UniProtKB-EC"/>
</dbReference>
<keyword evidence="10" id="KW-0560">Oxidoreductase</keyword>
<evidence type="ECO:0000256" key="1">
    <source>
        <dbReference type="ARBA" id="ARBA00004141"/>
    </source>
</evidence>
<evidence type="ECO:0000256" key="10">
    <source>
        <dbReference type="RuleBase" id="RU363097"/>
    </source>
</evidence>